<name>A0ABR4AIY5_9LECA</name>
<evidence type="ECO:0000313" key="3">
    <source>
        <dbReference type="Proteomes" id="UP001590950"/>
    </source>
</evidence>
<feature type="compositionally biased region" description="Low complexity" evidence="1">
    <location>
        <begin position="143"/>
        <end position="203"/>
    </location>
</feature>
<accession>A0ABR4AIY5</accession>
<feature type="region of interest" description="Disordered" evidence="1">
    <location>
        <begin position="111"/>
        <end position="130"/>
    </location>
</feature>
<evidence type="ECO:0000313" key="2">
    <source>
        <dbReference type="EMBL" id="KAL2045733.1"/>
    </source>
</evidence>
<organism evidence="2 3">
    <name type="scientific">Stereocaulon virgatum</name>
    <dbReference type="NCBI Taxonomy" id="373712"/>
    <lineage>
        <taxon>Eukaryota</taxon>
        <taxon>Fungi</taxon>
        <taxon>Dikarya</taxon>
        <taxon>Ascomycota</taxon>
        <taxon>Pezizomycotina</taxon>
        <taxon>Lecanoromycetes</taxon>
        <taxon>OSLEUM clade</taxon>
        <taxon>Lecanoromycetidae</taxon>
        <taxon>Lecanorales</taxon>
        <taxon>Lecanorineae</taxon>
        <taxon>Stereocaulaceae</taxon>
        <taxon>Stereocaulon</taxon>
    </lineage>
</organism>
<keyword evidence="3" id="KW-1185">Reference proteome</keyword>
<comment type="caution">
    <text evidence="2">The sequence shown here is derived from an EMBL/GenBank/DDBJ whole genome shotgun (WGS) entry which is preliminary data.</text>
</comment>
<evidence type="ECO:0000256" key="1">
    <source>
        <dbReference type="SAM" id="MobiDB-lite"/>
    </source>
</evidence>
<dbReference type="Proteomes" id="UP001590950">
    <property type="component" value="Unassembled WGS sequence"/>
</dbReference>
<protein>
    <submittedName>
        <fullName evidence="2">Uncharacterized protein</fullName>
    </submittedName>
</protein>
<sequence>MSSSTTNSCITKGTGCSSPTNLPEFIDTNACLCGLVKSASSLPDNGQQIQYWRCIGDASADVTHGGNGKWYNTSLPSQELSAIAQPQDWGDNPPNTTVAYVLVNTNGQATYQPLRSGGSPELVGADSGCTGKNDTTLSGTFYSQGKGASKSGSSSPSPASSATSSRATSASRTASTTTAQTSTATLTSTGSTSTTGTAAPQGTSSAAANHVSLKSIALVGMVLAPLASYLV</sequence>
<gene>
    <name evidence="2" type="ORF">N7G274_002164</name>
</gene>
<feature type="region of interest" description="Disordered" evidence="1">
    <location>
        <begin position="140"/>
        <end position="203"/>
    </location>
</feature>
<proteinExistence type="predicted"/>
<reference evidence="2 3" key="1">
    <citation type="submission" date="2024-09" db="EMBL/GenBank/DDBJ databases">
        <title>Rethinking Asexuality: The Enigmatic Case of Functional Sexual Genes in Lepraria (Stereocaulaceae).</title>
        <authorList>
            <person name="Doellman M."/>
            <person name="Sun Y."/>
            <person name="Barcenas-Pena A."/>
            <person name="Lumbsch H.T."/>
            <person name="Grewe F."/>
        </authorList>
    </citation>
    <scope>NUCLEOTIDE SEQUENCE [LARGE SCALE GENOMIC DNA]</scope>
    <source>
        <strain evidence="2 3">Mercado 3170</strain>
    </source>
</reference>
<dbReference type="EMBL" id="JBEFKJ010000006">
    <property type="protein sequence ID" value="KAL2045733.1"/>
    <property type="molecule type" value="Genomic_DNA"/>
</dbReference>